<evidence type="ECO:0000256" key="1">
    <source>
        <dbReference type="SAM" id="MobiDB-lite"/>
    </source>
</evidence>
<protein>
    <submittedName>
        <fullName evidence="2">Uncharacterized protein</fullName>
    </submittedName>
</protein>
<proteinExistence type="predicted"/>
<name>A0ABR2GZD4_9EUKA</name>
<feature type="region of interest" description="Disordered" evidence="1">
    <location>
        <begin position="323"/>
        <end position="344"/>
    </location>
</feature>
<feature type="compositionally biased region" description="Polar residues" evidence="1">
    <location>
        <begin position="93"/>
        <end position="109"/>
    </location>
</feature>
<accession>A0ABR2GZD4</accession>
<feature type="region of interest" description="Disordered" evidence="1">
    <location>
        <begin position="89"/>
        <end position="109"/>
    </location>
</feature>
<evidence type="ECO:0000313" key="2">
    <source>
        <dbReference type="EMBL" id="KAK8839299.1"/>
    </source>
</evidence>
<organism evidence="2 3">
    <name type="scientific">Tritrichomonas musculus</name>
    <dbReference type="NCBI Taxonomy" id="1915356"/>
    <lineage>
        <taxon>Eukaryota</taxon>
        <taxon>Metamonada</taxon>
        <taxon>Parabasalia</taxon>
        <taxon>Tritrichomonadida</taxon>
        <taxon>Tritrichomonadidae</taxon>
        <taxon>Tritrichomonas</taxon>
    </lineage>
</organism>
<sequence length="412" mass="47510">MRRSEHCLNSTVDMCMQERSYSNHIMVLRNIKSTIVTSKPTTPLRFNKQQDDWEKNRQEVNNRSSLIQSKTNLSKINSHKDDNFFRYSEHTSRSMQNSQSSRKTSNNNLSTKNFQRSQLHHNYFSTNSQVFLTQSNINSKQINLTSSPKKIDDKSKIDGFISKQPQNHWKQAKSPKMNDTASNKEYYIKDRIKKKVTNSPYCPAADKVIKNQRAVSSMFKKRYLRTVLAKKQNNTNNSAFFYETESECNADITDDNISNESNSILKKVRYASPLSNSKKIVTVIRNEGDNNNSINNNEDGDQGTIKVATCNIENDFINKKEQLNDTSIDNNNNNNETQSNDKRNNVSIYESDANSNVNQKELDDDNNTSIGSLNDFIQPKKRKKVKRKKIRRVKIIRATQSDALNEISLSDE</sequence>
<feature type="compositionally biased region" description="Basic and acidic residues" evidence="1">
    <location>
        <begin position="48"/>
        <end position="60"/>
    </location>
</feature>
<feature type="compositionally biased region" description="Polar residues" evidence="1">
    <location>
        <begin position="61"/>
        <end position="73"/>
    </location>
</feature>
<dbReference type="Proteomes" id="UP001470230">
    <property type="component" value="Unassembled WGS sequence"/>
</dbReference>
<keyword evidence="3" id="KW-1185">Reference proteome</keyword>
<reference evidence="2 3" key="1">
    <citation type="submission" date="2024-04" db="EMBL/GenBank/DDBJ databases">
        <title>Tritrichomonas musculus Genome.</title>
        <authorList>
            <person name="Alves-Ferreira E."/>
            <person name="Grigg M."/>
            <person name="Lorenzi H."/>
            <person name="Galac M."/>
        </authorList>
    </citation>
    <scope>NUCLEOTIDE SEQUENCE [LARGE SCALE GENOMIC DNA]</scope>
    <source>
        <strain evidence="2 3">EAF2021</strain>
    </source>
</reference>
<dbReference type="EMBL" id="JAPFFF010000052">
    <property type="protein sequence ID" value="KAK8839299.1"/>
    <property type="molecule type" value="Genomic_DNA"/>
</dbReference>
<comment type="caution">
    <text evidence="2">The sequence shown here is derived from an EMBL/GenBank/DDBJ whole genome shotgun (WGS) entry which is preliminary data.</text>
</comment>
<feature type="region of interest" description="Disordered" evidence="1">
    <location>
        <begin position="42"/>
        <end position="73"/>
    </location>
</feature>
<gene>
    <name evidence="2" type="ORF">M9Y10_032232</name>
</gene>
<evidence type="ECO:0000313" key="3">
    <source>
        <dbReference type="Proteomes" id="UP001470230"/>
    </source>
</evidence>